<gene>
    <name evidence="7" type="ORF">JOB18_046389</name>
</gene>
<proteinExistence type="inferred from homology"/>
<evidence type="ECO:0000256" key="1">
    <source>
        <dbReference type="ARBA" id="ARBA00004141"/>
    </source>
</evidence>
<dbReference type="Pfam" id="PF14967">
    <property type="entry name" value="FAM70"/>
    <property type="match status" value="1"/>
</dbReference>
<name>A0AAV6Q2T1_SOLSE</name>
<comment type="similarity">
    <text evidence="2">Belongs to the TMEM255 family.</text>
</comment>
<dbReference type="Proteomes" id="UP000693946">
    <property type="component" value="Linkage Group LG8"/>
</dbReference>
<evidence type="ECO:0000256" key="2">
    <source>
        <dbReference type="ARBA" id="ARBA00007903"/>
    </source>
</evidence>
<sequence>MKVQILGAAGHDRLETKSRTTGTMVRRTTRALWLVVGNIILSVLLVVLGVYTTTRTESLNVTGYIPGVILTLGSFLGLLGLCLEENRKQLLTAAIMFLSFGIITALLCLVIDGVCILLNMDMRPLRAERCQYYSSGNSYIYENFYTSVPCWNLNESCTMTVRSGTCYCCDLYDCANGGYLSNYYEFVGIQSCEDVFTLYILIWTLTVLNLVAFFTGILITAVLGSIKDLRSSLPVSEDSESPATSPTAPQLMDANTHTVHRLYPVSARSTHTHTHISLYSCEDARQILNVITCN</sequence>
<keyword evidence="8" id="KW-1185">Reference proteome</keyword>
<evidence type="ECO:0000256" key="5">
    <source>
        <dbReference type="ARBA" id="ARBA00023136"/>
    </source>
</evidence>
<evidence type="ECO:0000256" key="4">
    <source>
        <dbReference type="ARBA" id="ARBA00022989"/>
    </source>
</evidence>
<reference evidence="7 8" key="1">
    <citation type="journal article" date="2021" name="Sci. Rep.">
        <title>Chromosome anchoring in Senegalese sole (Solea senegalensis) reveals sex-associated markers and genome rearrangements in flatfish.</title>
        <authorList>
            <person name="Guerrero-Cozar I."/>
            <person name="Gomez-Garrido J."/>
            <person name="Berbel C."/>
            <person name="Martinez-Blanch J.F."/>
            <person name="Alioto T."/>
            <person name="Claros M.G."/>
            <person name="Gagnaire P.A."/>
            <person name="Manchado M."/>
        </authorList>
    </citation>
    <scope>NUCLEOTIDE SEQUENCE [LARGE SCALE GENOMIC DNA]</scope>
    <source>
        <strain evidence="7">Sse05_10M</strain>
    </source>
</reference>
<keyword evidence="3 6" id="KW-0812">Transmembrane</keyword>
<organism evidence="7 8">
    <name type="scientific">Solea senegalensis</name>
    <name type="common">Senegalese sole</name>
    <dbReference type="NCBI Taxonomy" id="28829"/>
    <lineage>
        <taxon>Eukaryota</taxon>
        <taxon>Metazoa</taxon>
        <taxon>Chordata</taxon>
        <taxon>Craniata</taxon>
        <taxon>Vertebrata</taxon>
        <taxon>Euteleostomi</taxon>
        <taxon>Actinopterygii</taxon>
        <taxon>Neopterygii</taxon>
        <taxon>Teleostei</taxon>
        <taxon>Neoteleostei</taxon>
        <taxon>Acanthomorphata</taxon>
        <taxon>Carangaria</taxon>
        <taxon>Pleuronectiformes</taxon>
        <taxon>Pleuronectoidei</taxon>
        <taxon>Soleidae</taxon>
        <taxon>Solea</taxon>
    </lineage>
</organism>
<evidence type="ECO:0000256" key="3">
    <source>
        <dbReference type="ARBA" id="ARBA00022692"/>
    </source>
</evidence>
<feature type="transmembrane region" description="Helical" evidence="6">
    <location>
        <begin position="90"/>
        <end position="119"/>
    </location>
</feature>
<feature type="transmembrane region" description="Helical" evidence="6">
    <location>
        <begin position="63"/>
        <end position="83"/>
    </location>
</feature>
<dbReference type="PANTHER" id="PTHR33721">
    <property type="entry name" value="TRANSMEMBRANE PROTEIN 255B-LIKE"/>
    <property type="match status" value="1"/>
</dbReference>
<accession>A0AAV6Q2T1</accession>
<evidence type="ECO:0000313" key="8">
    <source>
        <dbReference type="Proteomes" id="UP000693946"/>
    </source>
</evidence>
<keyword evidence="5 6" id="KW-0472">Membrane</keyword>
<dbReference type="EMBL" id="JAGKHQ010000020">
    <property type="protein sequence ID" value="KAG7480239.1"/>
    <property type="molecule type" value="Genomic_DNA"/>
</dbReference>
<evidence type="ECO:0000256" key="6">
    <source>
        <dbReference type="SAM" id="Phobius"/>
    </source>
</evidence>
<protein>
    <submittedName>
        <fullName evidence="7">Uncharacterized protein</fullName>
    </submittedName>
</protein>
<comment type="caution">
    <text evidence="7">The sequence shown here is derived from an EMBL/GenBank/DDBJ whole genome shotgun (WGS) entry which is preliminary data.</text>
</comment>
<feature type="transmembrane region" description="Helical" evidence="6">
    <location>
        <begin position="200"/>
        <end position="223"/>
    </location>
</feature>
<feature type="transmembrane region" description="Helical" evidence="6">
    <location>
        <begin position="31"/>
        <end position="51"/>
    </location>
</feature>
<dbReference type="InterPro" id="IPR028014">
    <property type="entry name" value="TMEM255"/>
</dbReference>
<dbReference type="PANTHER" id="PTHR33721:SF4">
    <property type="entry name" value="TRANSMEMBRANE PROTEIN 255B"/>
    <property type="match status" value="1"/>
</dbReference>
<comment type="subcellular location">
    <subcellularLocation>
        <location evidence="1">Membrane</location>
        <topology evidence="1">Multi-pass membrane protein</topology>
    </subcellularLocation>
</comment>
<keyword evidence="4 6" id="KW-1133">Transmembrane helix</keyword>
<dbReference type="AlphaFoldDB" id="A0AAV6Q2T1"/>
<evidence type="ECO:0000313" key="7">
    <source>
        <dbReference type="EMBL" id="KAG7480239.1"/>
    </source>
</evidence>
<dbReference type="GO" id="GO:0016020">
    <property type="term" value="C:membrane"/>
    <property type="evidence" value="ECO:0007669"/>
    <property type="project" value="UniProtKB-SubCell"/>
</dbReference>